<name>A0A6A8MED5_9LACO</name>
<feature type="binding site" evidence="4">
    <location>
        <begin position="8"/>
        <end position="15"/>
    </location>
    <ligand>
        <name>substrate</name>
    </ligand>
</feature>
<feature type="binding site" evidence="4">
    <location>
        <position position="61"/>
    </location>
    <ligand>
        <name>substrate</name>
    </ligand>
</feature>
<dbReference type="AlphaFoldDB" id="A0A6A8MED5"/>
<dbReference type="SMART" id="SM00855">
    <property type="entry name" value="PGAM"/>
    <property type="match status" value="1"/>
</dbReference>
<dbReference type="InterPro" id="IPR050275">
    <property type="entry name" value="PGM_Phosphatase"/>
</dbReference>
<dbReference type="InterPro" id="IPR029033">
    <property type="entry name" value="His_PPase_superfam"/>
</dbReference>
<accession>A0A6A8MED5</accession>
<feature type="active site" description="Proton donor/acceptor" evidence="3">
    <location>
        <position position="85"/>
    </location>
</feature>
<comment type="caution">
    <text evidence="5">The sequence shown here is derived from an EMBL/GenBank/DDBJ whole genome shotgun (WGS) entry which is preliminary data.</text>
</comment>
<dbReference type="OrthoDB" id="9782128at2"/>
<evidence type="ECO:0000256" key="1">
    <source>
        <dbReference type="ARBA" id="ARBA00023152"/>
    </source>
</evidence>
<dbReference type="PROSITE" id="PS00175">
    <property type="entry name" value="PG_MUTASE"/>
    <property type="match status" value="1"/>
</dbReference>
<evidence type="ECO:0000256" key="3">
    <source>
        <dbReference type="PIRSR" id="PIRSR613078-1"/>
    </source>
</evidence>
<dbReference type="PANTHER" id="PTHR48100:SF1">
    <property type="entry name" value="HISTIDINE PHOSPHATASE FAMILY PROTEIN-RELATED"/>
    <property type="match status" value="1"/>
</dbReference>
<keyword evidence="6" id="KW-1185">Reference proteome</keyword>
<keyword evidence="1" id="KW-0324">Glycolysis</keyword>
<feature type="active site" description="Tele-phosphohistidine intermediate" evidence="3">
    <location>
        <position position="9"/>
    </location>
</feature>
<dbReference type="CDD" id="cd07067">
    <property type="entry name" value="HP_PGM_like"/>
    <property type="match status" value="1"/>
</dbReference>
<dbReference type="Gene3D" id="3.40.50.1240">
    <property type="entry name" value="Phosphoglycerate mutase-like"/>
    <property type="match status" value="1"/>
</dbReference>
<dbReference type="PANTHER" id="PTHR48100">
    <property type="entry name" value="BROAD-SPECIFICITY PHOSPHATASE YOR283W-RELATED"/>
    <property type="match status" value="1"/>
</dbReference>
<protein>
    <submittedName>
        <fullName evidence="5">Histidine phosphatase family protein</fullName>
    </submittedName>
</protein>
<evidence type="ECO:0000256" key="2">
    <source>
        <dbReference type="ARBA" id="ARBA00023235"/>
    </source>
</evidence>
<evidence type="ECO:0000313" key="6">
    <source>
        <dbReference type="Proteomes" id="UP000438120"/>
    </source>
</evidence>
<dbReference type="GO" id="GO:0005737">
    <property type="term" value="C:cytoplasm"/>
    <property type="evidence" value="ECO:0007669"/>
    <property type="project" value="TreeGrafter"/>
</dbReference>
<dbReference type="Pfam" id="PF00300">
    <property type="entry name" value="His_Phos_1"/>
    <property type="match status" value="1"/>
</dbReference>
<dbReference type="EMBL" id="VUMX01000013">
    <property type="protein sequence ID" value="MST87143.1"/>
    <property type="molecule type" value="Genomic_DNA"/>
</dbReference>
<dbReference type="Proteomes" id="UP000438120">
    <property type="component" value="Unassembled WGS sequence"/>
</dbReference>
<dbReference type="InterPro" id="IPR001345">
    <property type="entry name" value="PG/BPGM_mutase_AS"/>
</dbReference>
<evidence type="ECO:0000313" key="5">
    <source>
        <dbReference type="EMBL" id="MST87143.1"/>
    </source>
</evidence>
<gene>
    <name evidence="5" type="ORF">FYJ62_05705</name>
</gene>
<proteinExistence type="predicted"/>
<dbReference type="InterPro" id="IPR013078">
    <property type="entry name" value="His_Pase_superF_clade-1"/>
</dbReference>
<dbReference type="GO" id="GO:0016791">
    <property type="term" value="F:phosphatase activity"/>
    <property type="evidence" value="ECO:0007669"/>
    <property type="project" value="TreeGrafter"/>
</dbReference>
<reference evidence="5 6" key="1">
    <citation type="submission" date="2019-08" db="EMBL/GenBank/DDBJ databases">
        <title>In-depth cultivation of the pig gut microbiome towards novel bacterial diversity and tailored functional studies.</title>
        <authorList>
            <person name="Wylensek D."/>
            <person name="Hitch T.C.A."/>
            <person name="Clavel T."/>
        </authorList>
    </citation>
    <scope>NUCLEOTIDE SEQUENCE [LARGE SCALE GENOMIC DNA]</scope>
    <source>
        <strain evidence="5 6">Bifido-178-WT-2B</strain>
    </source>
</reference>
<dbReference type="RefSeq" id="WP_154548644.1">
    <property type="nucleotide sequence ID" value="NZ_VUMX01000013.1"/>
</dbReference>
<sequence>MTTFYIVRHGQTAANKAGLKQGTINSPQTYLTSLGKEQAANLAAHFDISGFDRIYVSPLVRTQETAKILNEKAQLPLELDERLLEISYGSWDGQVNAELMAQYPQYFSSLVNDVVEDYVHGARGAESFKHVERRVADFTAEISREHPNEKIVVVTHGFTVRSFAINATNGSGLEILEPDNCSVTKIMVDPLTQKQHLVYYNRIADSVF</sequence>
<keyword evidence="2" id="KW-0413">Isomerase</keyword>
<organism evidence="5 6">
    <name type="scientific">Lactobacillus porci</name>
    <dbReference type="NCBI Taxonomy" id="2012477"/>
    <lineage>
        <taxon>Bacteria</taxon>
        <taxon>Bacillati</taxon>
        <taxon>Bacillota</taxon>
        <taxon>Bacilli</taxon>
        <taxon>Lactobacillales</taxon>
        <taxon>Lactobacillaceae</taxon>
        <taxon>Lactobacillus</taxon>
    </lineage>
</organism>
<evidence type="ECO:0000256" key="4">
    <source>
        <dbReference type="PIRSR" id="PIRSR613078-2"/>
    </source>
</evidence>
<dbReference type="SUPFAM" id="SSF53254">
    <property type="entry name" value="Phosphoglycerate mutase-like"/>
    <property type="match status" value="1"/>
</dbReference>
<feature type="binding site" evidence="4">
    <location>
        <begin position="85"/>
        <end position="88"/>
    </location>
    <ligand>
        <name>substrate</name>
    </ligand>
</feature>